<dbReference type="AlphaFoldDB" id="A0A0C2RI71"/>
<keyword evidence="2" id="KW-1185">Reference proteome</keyword>
<reference evidence="1 2" key="1">
    <citation type="submission" date="2015-01" db="EMBL/GenBank/DDBJ databases">
        <title>Genome sequencing of Jeotgalibacillus soli.</title>
        <authorList>
            <person name="Goh K.M."/>
            <person name="Chan K.-G."/>
            <person name="Yaakop A.S."/>
            <person name="Ee R."/>
            <person name="Gan H.M."/>
            <person name="Chan C.S."/>
        </authorList>
    </citation>
    <scope>NUCLEOTIDE SEQUENCE [LARGE SCALE GENOMIC DNA]</scope>
    <source>
        <strain evidence="1 2">P9</strain>
    </source>
</reference>
<sequence length="46" mass="5568">MSFFEVDINVWPIHFFMEWSAIMEVKRFCSLKGSDPFSEQKHQETQ</sequence>
<evidence type="ECO:0000313" key="2">
    <source>
        <dbReference type="Proteomes" id="UP000031938"/>
    </source>
</evidence>
<comment type="caution">
    <text evidence="1">The sequence shown here is derived from an EMBL/GenBank/DDBJ whole genome shotgun (WGS) entry which is preliminary data.</text>
</comment>
<dbReference type="Proteomes" id="UP000031938">
    <property type="component" value="Unassembled WGS sequence"/>
</dbReference>
<name>A0A0C2RI71_9BACL</name>
<evidence type="ECO:0000313" key="1">
    <source>
        <dbReference type="EMBL" id="KIL49860.1"/>
    </source>
</evidence>
<dbReference type="EMBL" id="JXRP01000009">
    <property type="protein sequence ID" value="KIL49860.1"/>
    <property type="molecule type" value="Genomic_DNA"/>
</dbReference>
<protein>
    <submittedName>
        <fullName evidence="1">Uncharacterized protein</fullName>
    </submittedName>
</protein>
<gene>
    <name evidence="1" type="ORF">KP78_13280</name>
</gene>
<organism evidence="1 2">
    <name type="scientific">Jeotgalibacillus soli</name>
    <dbReference type="NCBI Taxonomy" id="889306"/>
    <lineage>
        <taxon>Bacteria</taxon>
        <taxon>Bacillati</taxon>
        <taxon>Bacillota</taxon>
        <taxon>Bacilli</taxon>
        <taxon>Bacillales</taxon>
        <taxon>Caryophanaceae</taxon>
        <taxon>Jeotgalibacillus</taxon>
    </lineage>
</organism>
<accession>A0A0C2RI71</accession>
<proteinExistence type="predicted"/>